<dbReference type="Proteomes" id="UP000299102">
    <property type="component" value="Unassembled WGS sequence"/>
</dbReference>
<keyword evidence="3" id="KW-1185">Reference proteome</keyword>
<accession>A0A4C1ZF78</accession>
<evidence type="ECO:0000313" key="2">
    <source>
        <dbReference type="EMBL" id="GBP85569.1"/>
    </source>
</evidence>
<evidence type="ECO:0000313" key="3">
    <source>
        <dbReference type="Proteomes" id="UP000299102"/>
    </source>
</evidence>
<name>A0A4C1ZF78_EUMVA</name>
<dbReference type="AlphaFoldDB" id="A0A4C1ZF78"/>
<protein>
    <submittedName>
        <fullName evidence="2">Uncharacterized protein</fullName>
    </submittedName>
</protein>
<reference evidence="2 3" key="1">
    <citation type="journal article" date="2019" name="Commun. Biol.">
        <title>The bagworm genome reveals a unique fibroin gene that provides high tensile strength.</title>
        <authorList>
            <person name="Kono N."/>
            <person name="Nakamura H."/>
            <person name="Ohtoshi R."/>
            <person name="Tomita M."/>
            <person name="Numata K."/>
            <person name="Arakawa K."/>
        </authorList>
    </citation>
    <scope>NUCLEOTIDE SEQUENCE [LARGE SCALE GENOMIC DNA]</scope>
</reference>
<proteinExistence type="predicted"/>
<dbReference type="OrthoDB" id="1737200at2759"/>
<gene>
    <name evidence="2" type="ORF">EVAR_64560_1</name>
</gene>
<evidence type="ECO:0000256" key="1">
    <source>
        <dbReference type="SAM" id="MobiDB-lite"/>
    </source>
</evidence>
<dbReference type="EMBL" id="BGZK01001746">
    <property type="protein sequence ID" value="GBP85569.1"/>
    <property type="molecule type" value="Genomic_DNA"/>
</dbReference>
<sequence>MRCARRKLTSFVGANLYAAPFVSASARARCGDLALLQQLASRWHWLYRRYCACVIPLFAQQFGDSCLLRVSALGHLLFVFTSWYDSTKLARIETTCSEIERIRNQLFMRKYIGYRSRALKPLSITTLALFMTHQTRPDDYTQHALGQPANYNNLCEAAVSLLLGRIGRWSGREIDRSAVSLARSAQAERDNESCFFIHAAGVHGFIRVSDNNTLIRHGQSADRRPVPPAPSRPSTSAPLSAVCRVTRNDDGTLHTPIGLNVNLSDVERIACPCRAGAGAGAAMHTDVISARINIKNLLVFSDKPDELDVMCYSQHSSVATTVCVDKEVRSSKMNNKELSFNVGTSHGCRENASLPGVDVTAYASRTERTLPKPCARAFDLFRFARRGC</sequence>
<organism evidence="2 3">
    <name type="scientific">Eumeta variegata</name>
    <name type="common">Bagworm moth</name>
    <name type="synonym">Eumeta japonica</name>
    <dbReference type="NCBI Taxonomy" id="151549"/>
    <lineage>
        <taxon>Eukaryota</taxon>
        <taxon>Metazoa</taxon>
        <taxon>Ecdysozoa</taxon>
        <taxon>Arthropoda</taxon>
        <taxon>Hexapoda</taxon>
        <taxon>Insecta</taxon>
        <taxon>Pterygota</taxon>
        <taxon>Neoptera</taxon>
        <taxon>Endopterygota</taxon>
        <taxon>Lepidoptera</taxon>
        <taxon>Glossata</taxon>
        <taxon>Ditrysia</taxon>
        <taxon>Tineoidea</taxon>
        <taxon>Psychidae</taxon>
        <taxon>Oiketicinae</taxon>
        <taxon>Eumeta</taxon>
    </lineage>
</organism>
<feature type="region of interest" description="Disordered" evidence="1">
    <location>
        <begin position="216"/>
        <end position="238"/>
    </location>
</feature>
<comment type="caution">
    <text evidence="2">The sequence shown here is derived from an EMBL/GenBank/DDBJ whole genome shotgun (WGS) entry which is preliminary data.</text>
</comment>